<feature type="signal peptide" evidence="1">
    <location>
        <begin position="1"/>
        <end position="20"/>
    </location>
</feature>
<keyword evidence="1" id="KW-0732">Signal</keyword>
<feature type="chain" id="PRO_5036237224" description="Glycoside hydrolase family 5 domain-containing protein" evidence="1">
    <location>
        <begin position="21"/>
        <end position="412"/>
    </location>
</feature>
<evidence type="ECO:0000313" key="6">
    <source>
        <dbReference type="Proteomes" id="UP000663851"/>
    </source>
</evidence>
<name>A0A820REW1_9BILA</name>
<evidence type="ECO:0000313" key="3">
    <source>
        <dbReference type="EMBL" id="CAF3576717.1"/>
    </source>
</evidence>
<dbReference type="EMBL" id="CAJNYD010004164">
    <property type="protein sequence ID" value="CAF3576717.1"/>
    <property type="molecule type" value="Genomic_DNA"/>
</dbReference>
<reference evidence="5" key="1">
    <citation type="submission" date="2021-02" db="EMBL/GenBank/DDBJ databases">
        <authorList>
            <person name="Nowell W R."/>
        </authorList>
    </citation>
    <scope>NUCLEOTIDE SEQUENCE</scope>
</reference>
<evidence type="ECO:0000256" key="1">
    <source>
        <dbReference type="SAM" id="SignalP"/>
    </source>
</evidence>
<comment type="caution">
    <text evidence="5">The sequence shown here is derived from an EMBL/GenBank/DDBJ whole genome shotgun (WGS) entry which is preliminary data.</text>
</comment>
<protein>
    <recommendedName>
        <fullName evidence="8">Glycoside hydrolase family 5 domain-containing protein</fullName>
    </recommendedName>
</protein>
<dbReference type="AlphaFoldDB" id="A0A820REW1"/>
<evidence type="ECO:0008006" key="8">
    <source>
        <dbReference type="Google" id="ProtNLM"/>
    </source>
</evidence>
<sequence length="412" mass="45881">MINMRILLAVFTLAISVTQCTIITQVDSNGHGIFVVNTNTTFLRGTNYIRLLNASVHVTFEPDLYPLWDIENAIKQMHNYGYNYIRVFLDCPTLYRGFNLSSPGIPMRYTKNVIDFLLRASIYHIAVMLTASWNPANYQSIVNSYPIPANVTGINMIIFHAGQAAAKAQFFQDLLEQIQKTSLLAFNTIFAIDIFNEISVSVQQQPFSLTDGIVSFDNVSYNMATGNDRQQLVDVAGNIWLNTIVRAIKSVTPTIMVTASLFSPNAVGHDGFDGVQTRPPGADDRYPLRPGSLINSLADYIDLHVYSSDHTRAEFDGAELTQVKPLLLGETGAFKNNYPNASSAGRAVQNVMIESVNYGFTGWGIWTWDTIEQLSLWTLVDNNNTMNNILAPSVWPFVGPNRTSTVMSKYES</sequence>
<dbReference type="Proteomes" id="UP000663873">
    <property type="component" value="Unassembled WGS sequence"/>
</dbReference>
<gene>
    <name evidence="5" type="ORF">HFQ381_LOCUS22886</name>
    <name evidence="3" type="ORF">LUA448_LOCUS29235</name>
    <name evidence="2" type="ORF">TIS948_LOCUS248</name>
    <name evidence="4" type="ORF">UJA718_LOCUS18559</name>
</gene>
<dbReference type="InterPro" id="IPR017853">
    <property type="entry name" value="GH"/>
</dbReference>
<evidence type="ECO:0000313" key="7">
    <source>
        <dbReference type="Proteomes" id="UP000663873"/>
    </source>
</evidence>
<evidence type="ECO:0000313" key="5">
    <source>
        <dbReference type="EMBL" id="CAF4437923.1"/>
    </source>
</evidence>
<dbReference type="Gene3D" id="3.20.20.80">
    <property type="entry name" value="Glycosidases"/>
    <property type="match status" value="1"/>
</dbReference>
<dbReference type="SUPFAM" id="SSF51445">
    <property type="entry name" value="(Trans)glycosidases"/>
    <property type="match status" value="1"/>
</dbReference>
<accession>A0A820REW1</accession>
<dbReference type="EMBL" id="CAJOBP010003173">
    <property type="protein sequence ID" value="CAF4393025.1"/>
    <property type="molecule type" value="Genomic_DNA"/>
</dbReference>
<dbReference type="Proteomes" id="UP000663833">
    <property type="component" value="Unassembled WGS sequence"/>
</dbReference>
<organism evidence="5 6">
    <name type="scientific">Rotaria socialis</name>
    <dbReference type="NCBI Taxonomy" id="392032"/>
    <lineage>
        <taxon>Eukaryota</taxon>
        <taxon>Metazoa</taxon>
        <taxon>Spiralia</taxon>
        <taxon>Gnathifera</taxon>
        <taxon>Rotifera</taxon>
        <taxon>Eurotatoria</taxon>
        <taxon>Bdelloidea</taxon>
        <taxon>Philodinida</taxon>
        <taxon>Philodinidae</taxon>
        <taxon>Rotaria</taxon>
    </lineage>
</organism>
<dbReference type="EMBL" id="CAJOBO010002212">
    <property type="protein sequence ID" value="CAF4437923.1"/>
    <property type="molecule type" value="Genomic_DNA"/>
</dbReference>
<dbReference type="Proteomes" id="UP000663851">
    <property type="component" value="Unassembled WGS sequence"/>
</dbReference>
<dbReference type="OrthoDB" id="9975590at2759"/>
<dbReference type="EMBL" id="CAJNXB010000006">
    <property type="protein sequence ID" value="CAF2977274.1"/>
    <property type="molecule type" value="Genomic_DNA"/>
</dbReference>
<dbReference type="Proteomes" id="UP000663825">
    <property type="component" value="Unassembled WGS sequence"/>
</dbReference>
<keyword evidence="7" id="KW-1185">Reference proteome</keyword>
<evidence type="ECO:0000313" key="4">
    <source>
        <dbReference type="EMBL" id="CAF4393025.1"/>
    </source>
</evidence>
<proteinExistence type="predicted"/>
<evidence type="ECO:0000313" key="2">
    <source>
        <dbReference type="EMBL" id="CAF2977274.1"/>
    </source>
</evidence>